<dbReference type="GeneID" id="87618021"/>
<dbReference type="CDD" id="cd00565">
    <property type="entry name" value="Ubl_ThiS"/>
    <property type="match status" value="1"/>
</dbReference>
<gene>
    <name evidence="1" type="primary">thiS</name>
    <name evidence="1" type="ORF">EM808_20165</name>
</gene>
<dbReference type="AlphaFoldDB" id="A0A437K703"/>
<name>A0A437K703_9BACI</name>
<sequence>MIIQLNGKSADIPEEIVTLQDLLVWYGLKDRIVIAELNREIIDKENYQSTTLVNRDILELIHFVGGG</sequence>
<dbReference type="InterPro" id="IPR003749">
    <property type="entry name" value="ThiS/MoaD-like"/>
</dbReference>
<evidence type="ECO:0000313" key="1">
    <source>
        <dbReference type="EMBL" id="RVT59100.1"/>
    </source>
</evidence>
<dbReference type="RefSeq" id="WP_127740131.1">
    <property type="nucleotide sequence ID" value="NZ_CAJCKN010000003.1"/>
</dbReference>
<dbReference type="Pfam" id="PF02597">
    <property type="entry name" value="ThiS"/>
    <property type="match status" value="1"/>
</dbReference>
<dbReference type="InterPro" id="IPR010035">
    <property type="entry name" value="Thi_S"/>
</dbReference>
<dbReference type="SUPFAM" id="SSF54285">
    <property type="entry name" value="MoaD/ThiS"/>
    <property type="match status" value="1"/>
</dbReference>
<dbReference type="EMBL" id="RZTZ01000010">
    <property type="protein sequence ID" value="RVT59100.1"/>
    <property type="molecule type" value="Genomic_DNA"/>
</dbReference>
<proteinExistence type="predicted"/>
<dbReference type="PANTHER" id="PTHR34472:SF1">
    <property type="entry name" value="SULFUR CARRIER PROTEIN THIS"/>
    <property type="match status" value="1"/>
</dbReference>
<comment type="caution">
    <text evidence="1">The sequence shown here is derived from an EMBL/GenBank/DDBJ whole genome shotgun (WGS) entry which is preliminary data.</text>
</comment>
<evidence type="ECO:0000313" key="2">
    <source>
        <dbReference type="Proteomes" id="UP000288024"/>
    </source>
</evidence>
<dbReference type="Gene3D" id="3.10.20.30">
    <property type="match status" value="1"/>
</dbReference>
<dbReference type="Proteomes" id="UP000288024">
    <property type="component" value="Unassembled WGS sequence"/>
</dbReference>
<accession>A0A437K703</accession>
<protein>
    <submittedName>
        <fullName evidence="1">Sulfur carrier protein ThiS</fullName>
    </submittedName>
</protein>
<dbReference type="InterPro" id="IPR012675">
    <property type="entry name" value="Beta-grasp_dom_sf"/>
</dbReference>
<dbReference type="NCBIfam" id="TIGR01683">
    <property type="entry name" value="thiS"/>
    <property type="match status" value="1"/>
</dbReference>
<dbReference type="InterPro" id="IPR016155">
    <property type="entry name" value="Mopterin_synth/thiamin_S_b"/>
</dbReference>
<keyword evidence="2" id="KW-1185">Reference proteome</keyword>
<reference evidence="1 2" key="1">
    <citation type="submission" date="2019-01" db="EMBL/GenBank/DDBJ databases">
        <title>Bacillus sp. M5HDSG1-1, whole genome shotgun sequence.</title>
        <authorList>
            <person name="Tuo L."/>
        </authorList>
    </citation>
    <scope>NUCLEOTIDE SEQUENCE [LARGE SCALE GENOMIC DNA]</scope>
    <source>
        <strain evidence="1 2">M5HDSG1-1</strain>
    </source>
</reference>
<dbReference type="PANTHER" id="PTHR34472">
    <property type="entry name" value="SULFUR CARRIER PROTEIN THIS"/>
    <property type="match status" value="1"/>
</dbReference>
<organism evidence="1 2">
    <name type="scientific">Niallia taxi</name>
    <dbReference type="NCBI Taxonomy" id="2499688"/>
    <lineage>
        <taxon>Bacteria</taxon>
        <taxon>Bacillati</taxon>
        <taxon>Bacillota</taxon>
        <taxon>Bacilli</taxon>
        <taxon>Bacillales</taxon>
        <taxon>Bacillaceae</taxon>
        <taxon>Niallia</taxon>
    </lineage>
</organism>